<dbReference type="RefSeq" id="XP_002777594.1">
    <property type="nucleotide sequence ID" value="XM_002777548.1"/>
</dbReference>
<feature type="coiled-coil region" evidence="1">
    <location>
        <begin position="161"/>
        <end position="188"/>
    </location>
</feature>
<feature type="region of interest" description="Disordered" evidence="2">
    <location>
        <begin position="535"/>
        <end position="566"/>
    </location>
</feature>
<keyword evidence="1" id="KW-0175">Coiled coil</keyword>
<organism evidence="4">
    <name type="scientific">Perkinsus marinus (strain ATCC 50983 / TXsc)</name>
    <dbReference type="NCBI Taxonomy" id="423536"/>
    <lineage>
        <taxon>Eukaryota</taxon>
        <taxon>Sar</taxon>
        <taxon>Alveolata</taxon>
        <taxon>Perkinsozoa</taxon>
        <taxon>Perkinsea</taxon>
        <taxon>Perkinsida</taxon>
        <taxon>Perkinsidae</taxon>
        <taxon>Perkinsus</taxon>
    </lineage>
</organism>
<reference evidence="3 4" key="1">
    <citation type="submission" date="2008-07" db="EMBL/GenBank/DDBJ databases">
        <authorList>
            <person name="El-Sayed N."/>
            <person name="Caler E."/>
            <person name="Inman J."/>
            <person name="Amedeo P."/>
            <person name="Hass B."/>
            <person name="Wortman J."/>
        </authorList>
    </citation>
    <scope>NUCLEOTIDE SEQUENCE [LARGE SCALE GENOMIC DNA]</scope>
    <source>
        <strain evidence="4">ATCC 50983 / TXsc</strain>
    </source>
</reference>
<keyword evidence="4" id="KW-1185">Reference proteome</keyword>
<dbReference type="AlphaFoldDB" id="C5L1I3"/>
<dbReference type="OMA" id="ANTHLAM"/>
<sequence>MRSTQEMYRTVLRLKEKRNEERERSRKLRTRLHAARREASKYPISELALHGIEEDANTHLAMFRRKCAELEEEIITVDDEIADIKRTERFTYLVELQAELAVWLRECERLRKDHAHVQEVPSIRQRSYELNECMTNTFMPTLHELEACSDLPDSARVAELAEEAQEGLDAAIKRRAEVQRSIKTASAELSHRRECKVTLEELWSRSTALEPKTVAMNRTTRRLLKENGDFAVSGEYYDMVITDEVPDGYLVTIRQRLVDRAEQDEQWCGLLRLLGGLPEQHGGVIDSENLVGAVAIEALPTTPLDTIHTSVRLTDLLFRIDLAGIGEAPVEPCWREPRVRWRARGMEKKTVRQAMLTARSSQELFEAIGESEVVAFWESAGVGATIRALDLSSPAWHQLGKRRILRLMEEVRGMTKQQWQAELPYVLDVVTYDQFVACNLLSGEELEDLFVLLLAVSSPTDRESVDVNFLYDLPVEAFVAALKREEPSGSCAEDGSASSRLTVTSQKTLPTCGVVEGDGGMDLADLFSVDRSNLGREAGEEVSQDPLDSADLGELRSRDGGGDSTT</sequence>
<dbReference type="Proteomes" id="UP000007800">
    <property type="component" value="Unassembled WGS sequence"/>
</dbReference>
<evidence type="ECO:0000256" key="1">
    <source>
        <dbReference type="SAM" id="Coils"/>
    </source>
</evidence>
<feature type="compositionally biased region" description="Basic and acidic residues" evidence="2">
    <location>
        <begin position="553"/>
        <end position="566"/>
    </location>
</feature>
<dbReference type="InParanoid" id="C5L1I3"/>
<gene>
    <name evidence="3" type="ORF">Pmar_PMAR025965</name>
</gene>
<evidence type="ECO:0000313" key="4">
    <source>
        <dbReference type="Proteomes" id="UP000007800"/>
    </source>
</evidence>
<proteinExistence type="predicted"/>
<accession>C5L1I3</accession>
<evidence type="ECO:0000313" key="3">
    <source>
        <dbReference type="EMBL" id="EER09410.1"/>
    </source>
</evidence>
<name>C5L1I3_PERM5</name>
<dbReference type="EMBL" id="GG678316">
    <property type="protein sequence ID" value="EER09410.1"/>
    <property type="molecule type" value="Genomic_DNA"/>
</dbReference>
<dbReference type="OrthoDB" id="447688at2759"/>
<protein>
    <submittedName>
        <fullName evidence="3">Uncharacterized protein</fullName>
    </submittedName>
</protein>
<dbReference type="GeneID" id="9052291"/>
<feature type="coiled-coil region" evidence="1">
    <location>
        <begin position="11"/>
        <end position="113"/>
    </location>
</feature>
<evidence type="ECO:0000256" key="2">
    <source>
        <dbReference type="SAM" id="MobiDB-lite"/>
    </source>
</evidence>